<dbReference type="EMBL" id="JADCKB010000021">
    <property type="protein sequence ID" value="MBE5040699.1"/>
    <property type="molecule type" value="Genomic_DNA"/>
</dbReference>
<dbReference type="RefSeq" id="WP_226393254.1">
    <property type="nucleotide sequence ID" value="NZ_JADCKB010000021.1"/>
</dbReference>
<feature type="region of interest" description="Disordered" evidence="1">
    <location>
        <begin position="1"/>
        <end position="21"/>
    </location>
</feature>
<gene>
    <name evidence="3" type="ORF">INF28_09525</name>
</gene>
<evidence type="ECO:0000313" key="3">
    <source>
        <dbReference type="EMBL" id="MBE5040699.1"/>
    </source>
</evidence>
<keyword evidence="2" id="KW-0472">Membrane</keyword>
<evidence type="ECO:0000313" key="4">
    <source>
        <dbReference type="Proteomes" id="UP000806542"/>
    </source>
</evidence>
<reference evidence="3" key="1">
    <citation type="submission" date="2020-10" db="EMBL/GenBank/DDBJ databases">
        <title>ChiBAC.</title>
        <authorList>
            <person name="Zenner C."/>
            <person name="Hitch T.C.A."/>
            <person name="Clavel T."/>
        </authorList>
    </citation>
    <scope>NUCLEOTIDE SEQUENCE</scope>
    <source>
        <strain evidence="3">DSM 107454</strain>
    </source>
</reference>
<sequence length="59" mass="6792">MSKKSLYRQDAPGTPPPKRIRRQFFTAKRRKAIFLTGFKLLEALETLVGIIATIHGFFK</sequence>
<accession>A0A9D5M6Z9</accession>
<dbReference type="Proteomes" id="UP000806542">
    <property type="component" value="Unassembled WGS sequence"/>
</dbReference>
<keyword evidence="2" id="KW-0812">Transmembrane</keyword>
<keyword evidence="4" id="KW-1185">Reference proteome</keyword>
<dbReference type="AlphaFoldDB" id="A0A9D5M6Z9"/>
<evidence type="ECO:0000256" key="2">
    <source>
        <dbReference type="SAM" id="Phobius"/>
    </source>
</evidence>
<proteinExistence type="predicted"/>
<organism evidence="3 4">
    <name type="scientific">Ructibacterium gallinarum</name>
    <dbReference type="NCBI Taxonomy" id="2779355"/>
    <lineage>
        <taxon>Bacteria</taxon>
        <taxon>Bacillati</taxon>
        <taxon>Bacillota</taxon>
        <taxon>Clostridia</taxon>
        <taxon>Eubacteriales</taxon>
        <taxon>Oscillospiraceae</taxon>
        <taxon>Ructibacterium</taxon>
    </lineage>
</organism>
<evidence type="ECO:0000256" key="1">
    <source>
        <dbReference type="SAM" id="MobiDB-lite"/>
    </source>
</evidence>
<protein>
    <submittedName>
        <fullName evidence="3">Uncharacterized protein</fullName>
    </submittedName>
</protein>
<name>A0A9D5M6Z9_9FIRM</name>
<keyword evidence="2" id="KW-1133">Transmembrane helix</keyword>
<feature type="transmembrane region" description="Helical" evidence="2">
    <location>
        <begin position="32"/>
        <end position="58"/>
    </location>
</feature>
<comment type="caution">
    <text evidence="3">The sequence shown here is derived from an EMBL/GenBank/DDBJ whole genome shotgun (WGS) entry which is preliminary data.</text>
</comment>